<keyword evidence="4" id="KW-0804">Transcription</keyword>
<reference evidence="6 7" key="1">
    <citation type="submission" date="2021-05" db="EMBL/GenBank/DDBJ databases">
        <title>A Polyphasic approach of four new species of the genus Ohtaekwangia: Ohtaekwangia histidinii sp. nov., Ohtaekwangia cretensis sp. nov., Ohtaekwangia indiensis sp. nov., Ohtaekwangia reichenbachii sp. nov. from diverse environment.</title>
        <authorList>
            <person name="Octaviana S."/>
        </authorList>
    </citation>
    <scope>NUCLEOTIDE SEQUENCE [LARGE SCALE GENOMIC DNA]</scope>
    <source>
        <strain evidence="6 7">PWU37</strain>
    </source>
</reference>
<sequence length="186" mass="21817">MSHPSKETKEAEFRELYLQHRHLLFSYVHNIIADHARAEDITQDIFINVWDRFDELDIREPRAYLMQAARFQCARHFKRNKFTHVQLDAVVDIINRHELDLSREETEELMKQITTKADSLLPEKCRQVFELRFYHQLTNKEIAEKLGLSVSTVENQVNKALKLLRFSLSQQAGVVLWAATVGLGVQ</sequence>
<dbReference type="InterPro" id="IPR013249">
    <property type="entry name" value="RNA_pol_sigma70_r4_t2"/>
</dbReference>
<keyword evidence="2" id="KW-0805">Transcription regulation</keyword>
<dbReference type="GO" id="GO:0006352">
    <property type="term" value="P:DNA-templated transcription initiation"/>
    <property type="evidence" value="ECO:0007669"/>
    <property type="project" value="InterPro"/>
</dbReference>
<dbReference type="InterPro" id="IPR007627">
    <property type="entry name" value="RNA_pol_sigma70_r2"/>
</dbReference>
<dbReference type="SUPFAM" id="SSF88946">
    <property type="entry name" value="Sigma2 domain of RNA polymerase sigma factors"/>
    <property type="match status" value="1"/>
</dbReference>
<dbReference type="InterPro" id="IPR036388">
    <property type="entry name" value="WH-like_DNA-bd_sf"/>
</dbReference>
<dbReference type="AlphaFoldDB" id="A0AAP2DH79"/>
<keyword evidence="3" id="KW-0731">Sigma factor</keyword>
<dbReference type="PANTHER" id="PTHR43133">
    <property type="entry name" value="RNA POLYMERASE ECF-TYPE SIGMA FACTO"/>
    <property type="match status" value="1"/>
</dbReference>
<dbReference type="InterPro" id="IPR039425">
    <property type="entry name" value="RNA_pol_sigma-70-like"/>
</dbReference>
<organism evidence="6 7">
    <name type="scientific">Dawidia soli</name>
    <dbReference type="NCBI Taxonomy" id="2782352"/>
    <lineage>
        <taxon>Bacteria</taxon>
        <taxon>Pseudomonadati</taxon>
        <taxon>Bacteroidota</taxon>
        <taxon>Cytophagia</taxon>
        <taxon>Cytophagales</taxon>
        <taxon>Chryseotaleaceae</taxon>
        <taxon>Dawidia</taxon>
    </lineage>
</organism>
<dbReference type="GO" id="GO:0003677">
    <property type="term" value="F:DNA binding"/>
    <property type="evidence" value="ECO:0007669"/>
    <property type="project" value="InterPro"/>
</dbReference>
<dbReference type="Pfam" id="PF04542">
    <property type="entry name" value="Sigma70_r2"/>
    <property type="match status" value="1"/>
</dbReference>
<keyword evidence="7" id="KW-1185">Reference proteome</keyword>
<evidence type="ECO:0000259" key="5">
    <source>
        <dbReference type="SMART" id="SM00421"/>
    </source>
</evidence>
<dbReference type="EMBL" id="JAHESC010000039">
    <property type="protein sequence ID" value="MBT1689322.1"/>
    <property type="molecule type" value="Genomic_DNA"/>
</dbReference>
<dbReference type="SMART" id="SM00421">
    <property type="entry name" value="HTH_LUXR"/>
    <property type="match status" value="1"/>
</dbReference>
<dbReference type="NCBIfam" id="TIGR02937">
    <property type="entry name" value="sigma70-ECF"/>
    <property type="match status" value="1"/>
</dbReference>
<evidence type="ECO:0000313" key="7">
    <source>
        <dbReference type="Proteomes" id="UP001319180"/>
    </source>
</evidence>
<evidence type="ECO:0000256" key="4">
    <source>
        <dbReference type="ARBA" id="ARBA00023163"/>
    </source>
</evidence>
<feature type="domain" description="HTH luxR-type" evidence="5">
    <location>
        <begin position="118"/>
        <end position="176"/>
    </location>
</feature>
<dbReference type="PANTHER" id="PTHR43133:SF46">
    <property type="entry name" value="RNA POLYMERASE SIGMA-70 FACTOR ECF SUBFAMILY"/>
    <property type="match status" value="1"/>
</dbReference>
<evidence type="ECO:0000256" key="3">
    <source>
        <dbReference type="ARBA" id="ARBA00023082"/>
    </source>
</evidence>
<dbReference type="Proteomes" id="UP001319180">
    <property type="component" value="Unassembled WGS sequence"/>
</dbReference>
<dbReference type="CDD" id="cd06171">
    <property type="entry name" value="Sigma70_r4"/>
    <property type="match status" value="1"/>
</dbReference>
<comment type="caution">
    <text evidence="6">The sequence shown here is derived from an EMBL/GenBank/DDBJ whole genome shotgun (WGS) entry which is preliminary data.</text>
</comment>
<dbReference type="InterPro" id="IPR014284">
    <property type="entry name" value="RNA_pol_sigma-70_dom"/>
</dbReference>
<dbReference type="InterPro" id="IPR013324">
    <property type="entry name" value="RNA_pol_sigma_r3/r4-like"/>
</dbReference>
<dbReference type="Gene3D" id="1.10.1740.10">
    <property type="match status" value="1"/>
</dbReference>
<dbReference type="RefSeq" id="WP_254092548.1">
    <property type="nucleotide sequence ID" value="NZ_JAHESC010000039.1"/>
</dbReference>
<dbReference type="Gene3D" id="1.10.10.10">
    <property type="entry name" value="Winged helix-like DNA-binding domain superfamily/Winged helix DNA-binding domain"/>
    <property type="match status" value="1"/>
</dbReference>
<evidence type="ECO:0000256" key="2">
    <source>
        <dbReference type="ARBA" id="ARBA00023015"/>
    </source>
</evidence>
<evidence type="ECO:0000256" key="1">
    <source>
        <dbReference type="ARBA" id="ARBA00010641"/>
    </source>
</evidence>
<gene>
    <name evidence="6" type="ORF">KK078_22345</name>
</gene>
<protein>
    <submittedName>
        <fullName evidence="6">Sigma-70 family RNA polymerase sigma factor</fullName>
    </submittedName>
</protein>
<dbReference type="SUPFAM" id="SSF88659">
    <property type="entry name" value="Sigma3 and sigma4 domains of RNA polymerase sigma factors"/>
    <property type="match status" value="1"/>
</dbReference>
<name>A0AAP2DH79_9BACT</name>
<comment type="similarity">
    <text evidence="1">Belongs to the sigma-70 factor family. ECF subfamily.</text>
</comment>
<evidence type="ECO:0000313" key="6">
    <source>
        <dbReference type="EMBL" id="MBT1689322.1"/>
    </source>
</evidence>
<accession>A0AAP2DH79</accession>
<dbReference type="GO" id="GO:0016987">
    <property type="term" value="F:sigma factor activity"/>
    <property type="evidence" value="ECO:0007669"/>
    <property type="project" value="UniProtKB-KW"/>
</dbReference>
<proteinExistence type="inferred from homology"/>
<dbReference type="InterPro" id="IPR000792">
    <property type="entry name" value="Tscrpt_reg_LuxR_C"/>
</dbReference>
<dbReference type="Pfam" id="PF08281">
    <property type="entry name" value="Sigma70_r4_2"/>
    <property type="match status" value="1"/>
</dbReference>
<dbReference type="InterPro" id="IPR013325">
    <property type="entry name" value="RNA_pol_sigma_r2"/>
</dbReference>